<keyword evidence="7" id="KW-1185">Reference proteome</keyword>
<dbReference type="GO" id="GO:0009403">
    <property type="term" value="P:toxin biosynthetic process"/>
    <property type="evidence" value="ECO:0007669"/>
    <property type="project" value="InterPro"/>
</dbReference>
<dbReference type="EMBL" id="PIPW01000001">
    <property type="protein sequence ID" value="RUO54065.1"/>
    <property type="molecule type" value="Genomic_DNA"/>
</dbReference>
<evidence type="ECO:0000256" key="5">
    <source>
        <dbReference type="SAM" id="Phobius"/>
    </source>
</evidence>
<evidence type="ECO:0000256" key="2">
    <source>
        <dbReference type="ARBA" id="ARBA00022692"/>
    </source>
</evidence>
<keyword evidence="2 5" id="KW-0812">Transmembrane</keyword>
<keyword evidence="4 5" id="KW-0472">Membrane</keyword>
<dbReference type="InterPro" id="IPR003825">
    <property type="entry name" value="Colicin-V_CvpA"/>
</dbReference>
<dbReference type="PANTHER" id="PTHR36926">
    <property type="entry name" value="COLICIN V PRODUCTION PROTEIN"/>
    <property type="match status" value="1"/>
</dbReference>
<dbReference type="RefSeq" id="WP_126761121.1">
    <property type="nucleotide sequence ID" value="NZ_JBHLTZ010000004.1"/>
</dbReference>
<comment type="caution">
    <text evidence="6">The sequence shown here is derived from an EMBL/GenBank/DDBJ whole genome shotgun (WGS) entry which is preliminary data.</text>
</comment>
<comment type="subcellular location">
    <subcellularLocation>
        <location evidence="1">Membrane</location>
        <topology evidence="1">Multi-pass membrane protein</topology>
    </subcellularLocation>
</comment>
<feature type="transmembrane region" description="Helical" evidence="5">
    <location>
        <begin position="6"/>
        <end position="21"/>
    </location>
</feature>
<dbReference type="Proteomes" id="UP000287198">
    <property type="component" value="Unassembled WGS sequence"/>
</dbReference>
<feature type="transmembrane region" description="Helical" evidence="5">
    <location>
        <begin position="99"/>
        <end position="120"/>
    </location>
</feature>
<evidence type="ECO:0000256" key="4">
    <source>
        <dbReference type="ARBA" id="ARBA00023136"/>
    </source>
</evidence>
<dbReference type="AlphaFoldDB" id="A0A432XZ77"/>
<sequence>MVWIDYAILIVISLSTLVSLVRGFVKEAMSLAVWVAAFFIASWYYQDLASWFTRLDDPMVRNAVAALALFVSTLIVGAVVNYVLGQLVHRTGLTGTDRLLGGIFGALRGVLIVSALLFFMDSFTALADAEWWQQSRLIPHFGIFIQWFFEYFEQTSSFLPN</sequence>
<organism evidence="6 7">
    <name type="scientific">Pseudidiomarina halophila</name>
    <dbReference type="NCBI Taxonomy" id="1449799"/>
    <lineage>
        <taxon>Bacteria</taxon>
        <taxon>Pseudomonadati</taxon>
        <taxon>Pseudomonadota</taxon>
        <taxon>Gammaproteobacteria</taxon>
        <taxon>Alteromonadales</taxon>
        <taxon>Idiomarinaceae</taxon>
        <taxon>Pseudidiomarina</taxon>
    </lineage>
</organism>
<evidence type="ECO:0000256" key="1">
    <source>
        <dbReference type="ARBA" id="ARBA00004141"/>
    </source>
</evidence>
<feature type="transmembrane region" description="Helical" evidence="5">
    <location>
        <begin position="28"/>
        <end position="45"/>
    </location>
</feature>
<name>A0A432XZ77_9GAMM</name>
<dbReference type="InterPro" id="IPR052719">
    <property type="entry name" value="CvpA-like"/>
</dbReference>
<gene>
    <name evidence="6" type="ORF">CWI69_01130</name>
</gene>
<dbReference type="PANTHER" id="PTHR36926:SF1">
    <property type="entry name" value="COLICIN V PRODUCTION PROTEIN"/>
    <property type="match status" value="1"/>
</dbReference>
<reference evidence="7" key="1">
    <citation type="journal article" date="2018" name="Front. Microbiol.">
        <title>Genome-Based Analysis Reveals the Taxonomy and Diversity of the Family Idiomarinaceae.</title>
        <authorList>
            <person name="Liu Y."/>
            <person name="Lai Q."/>
            <person name="Shao Z."/>
        </authorList>
    </citation>
    <scope>NUCLEOTIDE SEQUENCE [LARGE SCALE GENOMIC DNA]</scope>
    <source>
        <strain evidence="7">BH195</strain>
    </source>
</reference>
<evidence type="ECO:0000313" key="6">
    <source>
        <dbReference type="EMBL" id="RUO54065.1"/>
    </source>
</evidence>
<evidence type="ECO:0000256" key="3">
    <source>
        <dbReference type="ARBA" id="ARBA00022989"/>
    </source>
</evidence>
<feature type="transmembrane region" description="Helical" evidence="5">
    <location>
        <begin position="65"/>
        <end position="87"/>
    </location>
</feature>
<dbReference type="OrthoDB" id="9810601at2"/>
<accession>A0A432XZ77</accession>
<keyword evidence="3 5" id="KW-1133">Transmembrane helix</keyword>
<dbReference type="GO" id="GO:0016020">
    <property type="term" value="C:membrane"/>
    <property type="evidence" value="ECO:0007669"/>
    <property type="project" value="UniProtKB-SubCell"/>
</dbReference>
<evidence type="ECO:0000313" key="7">
    <source>
        <dbReference type="Proteomes" id="UP000287198"/>
    </source>
</evidence>
<proteinExistence type="predicted"/>
<protein>
    <submittedName>
        <fullName evidence="6">Bacteriocin production protein</fullName>
    </submittedName>
</protein>
<dbReference type="Pfam" id="PF02674">
    <property type="entry name" value="Colicin_V"/>
    <property type="match status" value="1"/>
</dbReference>